<comment type="caution">
    <text evidence="2">The sequence shown here is derived from an EMBL/GenBank/DDBJ whole genome shotgun (WGS) entry which is preliminary data.</text>
</comment>
<dbReference type="Pfam" id="PF03235">
    <property type="entry name" value="GmrSD_N"/>
    <property type="match status" value="1"/>
</dbReference>
<evidence type="ECO:0000259" key="1">
    <source>
        <dbReference type="Pfam" id="PF03235"/>
    </source>
</evidence>
<evidence type="ECO:0000313" key="3">
    <source>
        <dbReference type="Proteomes" id="UP001597318"/>
    </source>
</evidence>
<reference evidence="3" key="1">
    <citation type="journal article" date="2019" name="Int. J. Syst. Evol. Microbiol.">
        <title>The Global Catalogue of Microorganisms (GCM) 10K type strain sequencing project: providing services to taxonomists for standard genome sequencing and annotation.</title>
        <authorList>
            <consortium name="The Broad Institute Genomics Platform"/>
            <consortium name="The Broad Institute Genome Sequencing Center for Infectious Disease"/>
            <person name="Wu L."/>
            <person name="Ma J."/>
        </authorList>
    </citation>
    <scope>NUCLEOTIDE SEQUENCE [LARGE SCALE GENOMIC DNA]</scope>
    <source>
        <strain evidence="3">CGMCC 1.15474</strain>
    </source>
</reference>
<organism evidence="2 3">
    <name type="scientific">Metabacillus endolithicus</name>
    <dbReference type="NCBI Taxonomy" id="1535204"/>
    <lineage>
        <taxon>Bacteria</taxon>
        <taxon>Bacillati</taxon>
        <taxon>Bacillota</taxon>
        <taxon>Bacilli</taxon>
        <taxon>Bacillales</taxon>
        <taxon>Bacillaceae</taxon>
        <taxon>Metabacillus</taxon>
    </lineage>
</organism>
<dbReference type="RefSeq" id="WP_247338911.1">
    <property type="nucleotide sequence ID" value="NZ_CP095550.1"/>
</dbReference>
<name>A0ABW5BZL6_9BACI</name>
<dbReference type="InterPro" id="IPR004919">
    <property type="entry name" value="GmrSD_N"/>
</dbReference>
<dbReference type="Proteomes" id="UP001597318">
    <property type="component" value="Unassembled WGS sequence"/>
</dbReference>
<keyword evidence="3" id="KW-1185">Reference proteome</keyword>
<evidence type="ECO:0000313" key="2">
    <source>
        <dbReference type="EMBL" id="MFD2215307.1"/>
    </source>
</evidence>
<proteinExistence type="predicted"/>
<protein>
    <submittedName>
        <fullName evidence="2">DUF262 domain-containing protein</fullName>
    </submittedName>
</protein>
<accession>A0ABW5BZL6</accession>
<gene>
    <name evidence="2" type="ORF">ACFSKK_16565</name>
</gene>
<sequence>MHDSKVYSFWELINHYKITIPIIQRDYVQGRKNKDVEIVRHDFLRVLFNSLKTGELVELDFIYGTVDQANHFAPLDGQQRLTTLFLLYWYIALKENKLDSNRETFKKFTYETRTSSKLFCQMLVSLTELDLSEACLSIQIQNESSFYYEWVNDQTILSMLEMIDTIHAFAKEYDLPNDLFETLQSNAPITFQFIDLDTFQLEDSLYIKMNARGKPLTSFENFKARFQQYLESVEYENSVELMHKMDTIWSDYFWKHKQQEYDESFLQFFYALMYNQLARFQANRGRLFQAINQENAIRFEELKSLDFDHEAWLTDINNALDSLYSETLTTQNSAINIESLIFEAMTSNINYTDRVQLYATISYLRFYGNDCSSFERWMRFIRNVSVNTIYNRIEDYIQSIQALDVLIQHVRELDKYLANSNTKLTGFSGYQFKQEQKKARLILKDDAWGEKLAQAEDYPYFEGDMGFLLLHIKINEIDQLTQEELYKKQLKFQNYYEKAVAIFGAVKLNVPNDLLSRALLTFGDYLLESGQNRSFLIEGFDRDISWKRFLRHKNVVYLVRLLQQISPDTVKEDLEKIIAQHTVTDWREYFIRYPQILKNCCGNKRFIRFNGEKDILLLDTTMTSGYCQEYYSYAVYAELKERGIACSYQDSIGAYNEKYVELNHNGYTLNFVDEYFYIYDKDEALVTSTKDFDEAVLKMVDLASVVS</sequence>
<feature type="domain" description="GmrSD restriction endonucleases N-terminal" evidence="1">
    <location>
        <begin position="11"/>
        <end position="226"/>
    </location>
</feature>
<dbReference type="EMBL" id="JBHUIK010000003">
    <property type="protein sequence ID" value="MFD2215307.1"/>
    <property type="molecule type" value="Genomic_DNA"/>
</dbReference>